<gene>
    <name evidence="2" type="ORF">DB313_03895</name>
</gene>
<accession>A0A386PMU0</accession>
<dbReference type="AlphaFoldDB" id="A0A386PMU0"/>
<keyword evidence="3" id="KW-1185">Reference proteome</keyword>
<dbReference type="OrthoDB" id="350069at2"/>
<evidence type="ECO:0000313" key="2">
    <source>
        <dbReference type="EMBL" id="AYE36592.1"/>
    </source>
</evidence>
<sequence>MNRIWVIFISFFIFLNFFTLHAREIDKQRLKDFVDMDLEFVNYRGSYDSTNTYEQIVGIGEFLARNLTNNKSNYYNKYYVNRYVDEKDEKSSSDVFLIGDRSALDSILNLRRILMGYLMGVFSYSRDSAELLAKAITIYNAVYRGDLDYYSESYIQPALKDATKDNIGLSRVYSQWAGKTRIFIPLRRDILSGSIESDVDLDRIVTDKVIASLLNENESGGTDFARDITDVQDEVHDIDQEKVDAETDTLKSIEEELDETIEDLREQLEKSTNEEEKGEIQKQIEEKRSERDVLEKKGNELKDSQEKLDKSQDKLDTQRDMVKEKLQENIDEENKDKNLPKPGEISSPKVDEKEELNETIEDLREQLEKSTNEEEKGEIQKQIEEKRSERDVLEKKGNELKDSQDKLGTQRDMVKEKLQENVDEENKDKNLPKPGEISSDKVDEKKELDEQIGKAGDDVEKKLNLDNSKKDDNTDVSVSDTQTLNSKMQPGEQAAGDKASVESSKSKSVFLEVLNPSTNLGVLQFIDSDGNKLEETSQYGIRRYGVYERADDLVAIKLCSGIAKLQLLNKVENLKVESESQFELSRDSSLFVDAKMILVVVKDNNVWKLAKFSSKDLSDFILSEDEVLPFTSFTVSDEYVYLQDASKKVITLDLKTLKKVS</sequence>
<dbReference type="Pfam" id="PF05262">
    <property type="entry name" value="Borrelia_P83"/>
    <property type="match status" value="1"/>
</dbReference>
<dbReference type="InterPro" id="IPR007926">
    <property type="entry name" value="Borrelia_P83"/>
</dbReference>
<feature type="compositionally biased region" description="Basic and acidic residues" evidence="1">
    <location>
        <begin position="361"/>
        <end position="431"/>
    </location>
</feature>
<organism evidence="2 3">
    <name type="scientific">Borrelia turcica IST7</name>
    <dbReference type="NCBI Taxonomy" id="1104446"/>
    <lineage>
        <taxon>Bacteria</taxon>
        <taxon>Pseudomonadati</taxon>
        <taxon>Spirochaetota</taxon>
        <taxon>Spirochaetia</taxon>
        <taxon>Spirochaetales</taxon>
        <taxon>Borreliaceae</taxon>
        <taxon>Borrelia</taxon>
    </lineage>
</organism>
<dbReference type="EMBL" id="CP028884">
    <property type="protein sequence ID" value="AYE36592.1"/>
    <property type="molecule type" value="Genomic_DNA"/>
</dbReference>
<name>A0A386PMU0_9SPIR</name>
<evidence type="ECO:0008006" key="4">
    <source>
        <dbReference type="Google" id="ProtNLM"/>
    </source>
</evidence>
<evidence type="ECO:0000256" key="1">
    <source>
        <dbReference type="SAM" id="MobiDB-lite"/>
    </source>
</evidence>
<dbReference type="RefSeq" id="WP_120104512.1">
    <property type="nucleotide sequence ID" value="NZ_CP028884.1"/>
</dbReference>
<dbReference type="Proteomes" id="UP000275571">
    <property type="component" value="Chromosome"/>
</dbReference>
<feature type="compositionally biased region" description="Basic and acidic residues" evidence="1">
    <location>
        <begin position="267"/>
        <end position="339"/>
    </location>
</feature>
<feature type="compositionally biased region" description="Basic and acidic residues" evidence="1">
    <location>
        <begin position="438"/>
        <end position="473"/>
    </location>
</feature>
<dbReference type="KEGG" id="btur:DB313_03895"/>
<protein>
    <recommendedName>
        <fullName evidence="4">P83/100</fullName>
    </recommendedName>
</protein>
<feature type="region of interest" description="Disordered" evidence="1">
    <location>
        <begin position="267"/>
        <end position="501"/>
    </location>
</feature>
<reference evidence="2 3" key="1">
    <citation type="journal article" date="2018" name="Infect. Genet. Evol.">
        <title>Genome-wide analysis of Borrelia turcica and 'Candidatus Borrelia tachyglossi' shows relapsing fever-like genomes with unique genomic links to Lyme disease Borrelia.</title>
        <authorList>
            <person name="Gofton A.W."/>
            <person name="Margos G."/>
            <person name="Fingerle V."/>
            <person name="Hepner S."/>
            <person name="Loh S.M."/>
            <person name="Ryan U."/>
            <person name="Irwin P."/>
            <person name="Oskam C.L."/>
        </authorList>
    </citation>
    <scope>NUCLEOTIDE SEQUENCE [LARGE SCALE GENOMIC DNA]</scope>
    <source>
        <strain evidence="2 3">IST7</strain>
    </source>
</reference>
<feature type="compositionally biased region" description="Polar residues" evidence="1">
    <location>
        <begin position="476"/>
        <end position="488"/>
    </location>
</feature>
<proteinExistence type="predicted"/>
<evidence type="ECO:0000313" key="3">
    <source>
        <dbReference type="Proteomes" id="UP000275571"/>
    </source>
</evidence>